<reference evidence="1 2" key="1">
    <citation type="submission" date="2016-11" db="EMBL/GenBank/DDBJ databases">
        <authorList>
            <person name="Manzoor S."/>
        </authorList>
    </citation>
    <scope>NUCLEOTIDE SEQUENCE [LARGE SCALE GENOMIC DNA]</scope>
    <source>
        <strain evidence="1">Clostridium ultunense strain Esp</strain>
    </source>
</reference>
<dbReference type="EMBL" id="LT669839">
    <property type="protein sequence ID" value="SHD76252.1"/>
    <property type="molecule type" value="Genomic_DNA"/>
</dbReference>
<accession>A0A1M4PLC0</accession>
<name>A0A1M4PLC0_9FIRM</name>
<sequence>MALFSIFKIIKDNSDTYNIDTMYKVLDYPRSTYYDKQKILKTNCPNRLGGLIVHL</sequence>
<protein>
    <submittedName>
        <fullName evidence="1">Uncharacterized protein</fullName>
    </submittedName>
</protein>
<keyword evidence="2" id="KW-1185">Reference proteome</keyword>
<gene>
    <name evidence="1" type="ORF">CUESP1_0873</name>
</gene>
<evidence type="ECO:0000313" key="1">
    <source>
        <dbReference type="EMBL" id="SHD76252.1"/>
    </source>
</evidence>
<dbReference type="Proteomes" id="UP000245423">
    <property type="component" value="Chromosome 1"/>
</dbReference>
<proteinExistence type="predicted"/>
<organism evidence="1 2">
    <name type="scientific">[Clostridium] ultunense Esp</name>
    <dbReference type="NCBI Taxonomy" id="1288971"/>
    <lineage>
        <taxon>Bacteria</taxon>
        <taxon>Bacillati</taxon>
        <taxon>Bacillota</taxon>
        <taxon>Tissierellia</taxon>
        <taxon>Tissierellales</taxon>
        <taxon>Tepidimicrobiaceae</taxon>
        <taxon>Schnuerera</taxon>
    </lineage>
</organism>
<dbReference type="AlphaFoldDB" id="A0A1M4PLC0"/>
<evidence type="ECO:0000313" key="2">
    <source>
        <dbReference type="Proteomes" id="UP000245423"/>
    </source>
</evidence>